<gene>
    <name evidence="4" type="ORF">H8E80_07415</name>
</gene>
<dbReference type="InterPro" id="IPR046342">
    <property type="entry name" value="CBS_dom_sf"/>
</dbReference>
<dbReference type="AlphaFoldDB" id="A0A8J6N865"/>
<organism evidence="4 5">
    <name type="scientific">Candidatus Desulfaltia bathyphila</name>
    <dbReference type="NCBI Taxonomy" id="2841697"/>
    <lineage>
        <taxon>Bacteria</taxon>
        <taxon>Pseudomonadati</taxon>
        <taxon>Thermodesulfobacteriota</taxon>
        <taxon>Desulfobacteria</taxon>
        <taxon>Desulfobacterales</taxon>
        <taxon>Desulfobacterales incertae sedis</taxon>
        <taxon>Candidatus Desulfaltia</taxon>
    </lineage>
</organism>
<accession>A0A8J6N865</accession>
<dbReference type="PANTHER" id="PTHR43080">
    <property type="entry name" value="CBS DOMAIN-CONTAINING PROTEIN CBSX3, MITOCHONDRIAL"/>
    <property type="match status" value="1"/>
</dbReference>
<dbReference type="Proteomes" id="UP000603545">
    <property type="component" value="Unassembled WGS sequence"/>
</dbReference>
<feature type="domain" description="CBS" evidence="3">
    <location>
        <begin position="19"/>
        <end position="75"/>
    </location>
</feature>
<evidence type="ECO:0000313" key="5">
    <source>
        <dbReference type="Proteomes" id="UP000603545"/>
    </source>
</evidence>
<dbReference type="PANTHER" id="PTHR43080:SF2">
    <property type="entry name" value="CBS DOMAIN-CONTAINING PROTEIN"/>
    <property type="match status" value="1"/>
</dbReference>
<dbReference type="SMART" id="SM00116">
    <property type="entry name" value="CBS"/>
    <property type="match status" value="2"/>
</dbReference>
<evidence type="ECO:0000259" key="3">
    <source>
        <dbReference type="PROSITE" id="PS51371"/>
    </source>
</evidence>
<dbReference type="PROSITE" id="PS51371">
    <property type="entry name" value="CBS"/>
    <property type="match status" value="2"/>
</dbReference>
<protein>
    <submittedName>
        <fullName evidence="4">CBS domain-containing protein</fullName>
    </submittedName>
</protein>
<reference evidence="4 5" key="1">
    <citation type="submission" date="2020-08" db="EMBL/GenBank/DDBJ databases">
        <title>Bridging the membrane lipid divide: bacteria of the FCB group superphylum have the potential to synthesize archaeal ether lipids.</title>
        <authorList>
            <person name="Villanueva L."/>
            <person name="Von Meijenfeldt F.A.B."/>
            <person name="Westbye A.B."/>
            <person name="Yadav S."/>
            <person name="Hopmans E.C."/>
            <person name="Dutilh B.E."/>
            <person name="Sinninghe Damste J.S."/>
        </authorList>
    </citation>
    <scope>NUCLEOTIDE SEQUENCE [LARGE SCALE GENOMIC DNA]</scope>
    <source>
        <strain evidence="4">NIOZ-UU82</strain>
    </source>
</reference>
<evidence type="ECO:0000256" key="1">
    <source>
        <dbReference type="ARBA" id="ARBA00023122"/>
    </source>
</evidence>
<sequence>MVDIELLEELGHVVVADIMVTEVITVEPDERLETVLKIFRDKTFKGVPVTSKGRLLGVAYAVDLLKAYFMSKTDIIDIDETFTLVSLMNTKGGVDRFMSLRPVTVYPSDEIVKIAKKMAKTDTYTFPVVKKGTVSPRDNGIFLGIITLSDIIPLIYQAVVRRQ</sequence>
<dbReference type="Gene3D" id="3.10.580.10">
    <property type="entry name" value="CBS-domain"/>
    <property type="match status" value="1"/>
</dbReference>
<evidence type="ECO:0000313" key="4">
    <source>
        <dbReference type="EMBL" id="MBC8199855.1"/>
    </source>
</evidence>
<dbReference type="InterPro" id="IPR051257">
    <property type="entry name" value="Diverse_CBS-Domain"/>
</dbReference>
<dbReference type="SUPFAM" id="SSF54631">
    <property type="entry name" value="CBS-domain pair"/>
    <property type="match status" value="1"/>
</dbReference>
<feature type="domain" description="CBS" evidence="3">
    <location>
        <begin position="98"/>
        <end position="163"/>
    </location>
</feature>
<comment type="caution">
    <text evidence="4">The sequence shown here is derived from an EMBL/GenBank/DDBJ whole genome shotgun (WGS) entry which is preliminary data.</text>
</comment>
<dbReference type="InterPro" id="IPR000644">
    <property type="entry name" value="CBS_dom"/>
</dbReference>
<evidence type="ECO:0000256" key="2">
    <source>
        <dbReference type="PROSITE-ProRule" id="PRU00703"/>
    </source>
</evidence>
<dbReference type="EMBL" id="JACNLL010000066">
    <property type="protein sequence ID" value="MBC8199855.1"/>
    <property type="molecule type" value="Genomic_DNA"/>
</dbReference>
<keyword evidence="1 2" id="KW-0129">CBS domain</keyword>
<name>A0A8J6N865_9BACT</name>
<dbReference type="Pfam" id="PF00571">
    <property type="entry name" value="CBS"/>
    <property type="match status" value="2"/>
</dbReference>
<proteinExistence type="predicted"/>